<reference evidence="1" key="1">
    <citation type="submission" date="2018-02" db="EMBL/GenBank/DDBJ databases">
        <title>Rhizophora mucronata_Transcriptome.</title>
        <authorList>
            <person name="Meera S.P."/>
            <person name="Sreeshan A."/>
            <person name="Augustine A."/>
        </authorList>
    </citation>
    <scope>NUCLEOTIDE SEQUENCE</scope>
    <source>
        <tissue evidence="1">Leaf</tissue>
    </source>
</reference>
<protein>
    <submittedName>
        <fullName evidence="1">Uncharacterized protein</fullName>
    </submittedName>
</protein>
<organism evidence="1">
    <name type="scientific">Rhizophora mucronata</name>
    <name type="common">Asiatic mangrove</name>
    <dbReference type="NCBI Taxonomy" id="61149"/>
    <lineage>
        <taxon>Eukaryota</taxon>
        <taxon>Viridiplantae</taxon>
        <taxon>Streptophyta</taxon>
        <taxon>Embryophyta</taxon>
        <taxon>Tracheophyta</taxon>
        <taxon>Spermatophyta</taxon>
        <taxon>Magnoliopsida</taxon>
        <taxon>eudicotyledons</taxon>
        <taxon>Gunneridae</taxon>
        <taxon>Pentapetalae</taxon>
        <taxon>rosids</taxon>
        <taxon>fabids</taxon>
        <taxon>Malpighiales</taxon>
        <taxon>Rhizophoraceae</taxon>
        <taxon>Rhizophora</taxon>
    </lineage>
</organism>
<accession>A0A2P2QGR4</accession>
<sequence length="27" mass="3239">MLHIVNLRPHKFQIILILFDNAQLYTS</sequence>
<name>A0A2P2QGR4_RHIMU</name>
<dbReference type="AlphaFoldDB" id="A0A2P2QGR4"/>
<proteinExistence type="predicted"/>
<dbReference type="EMBL" id="GGEC01085591">
    <property type="protein sequence ID" value="MBX66075.1"/>
    <property type="molecule type" value="Transcribed_RNA"/>
</dbReference>
<evidence type="ECO:0000313" key="1">
    <source>
        <dbReference type="EMBL" id="MBX66075.1"/>
    </source>
</evidence>